<gene>
    <name evidence="2" type="ORF">ATW55_09140</name>
</gene>
<evidence type="ECO:0000313" key="2">
    <source>
        <dbReference type="EMBL" id="KUO95885.1"/>
    </source>
</evidence>
<keyword evidence="3" id="KW-1185">Reference proteome</keyword>
<dbReference type="OrthoDB" id="9809485at2"/>
<reference evidence="2 3" key="1">
    <citation type="submission" date="2015-12" db="EMBL/GenBank/DDBJ databases">
        <title>Draft genome sequence of Acidibacillus ferrooxidans ITV001, isolated from a chalcopyrite acid mine drainage site in Brazil.</title>
        <authorList>
            <person name="Dall'Agnol H."/>
            <person name="Nancucheo I."/>
            <person name="Johnson B."/>
            <person name="Oliveira R."/>
            <person name="Leite L."/>
            <person name="Pylro V."/>
            <person name="Nunes G.L."/>
            <person name="Tzotzos G."/>
            <person name="Fernandes G.R."/>
            <person name="Dutra J."/>
            <person name="Orellana S.C."/>
            <person name="Oliveira G."/>
        </authorList>
    </citation>
    <scope>NUCLEOTIDE SEQUENCE [LARGE SCALE GENOMIC DNA]</scope>
    <source>
        <strain evidence="3">ITV01</strain>
    </source>
</reference>
<evidence type="ECO:0000259" key="1">
    <source>
        <dbReference type="Pfam" id="PF12647"/>
    </source>
</evidence>
<organism evidence="2 3">
    <name type="scientific">Ferroacidibacillus organovorans</name>
    <dbReference type="NCBI Taxonomy" id="1765683"/>
    <lineage>
        <taxon>Bacteria</taxon>
        <taxon>Bacillati</taxon>
        <taxon>Bacillota</taxon>
        <taxon>Bacilli</taxon>
        <taxon>Bacillales</taxon>
        <taxon>Alicyclobacillaceae</taxon>
        <taxon>Ferroacidibacillus</taxon>
    </lineage>
</organism>
<proteinExistence type="predicted"/>
<dbReference type="RefSeq" id="WP_067715618.1">
    <property type="nucleotide sequence ID" value="NZ_LPVJ01000031.1"/>
</dbReference>
<accession>A0A124IW02</accession>
<dbReference type="Pfam" id="PF12647">
    <property type="entry name" value="RNHCP"/>
    <property type="match status" value="1"/>
</dbReference>
<sequence>MPESRHFTVINEPFVCIVCHTQVAPLRTGCRNHCPVCLHSVHVDRFPGDRQSDCGGLLVPKEIVQDGKKGFMIVHRCKSCGEIRTNKAALDDPEQPDQMDAILEVMKNRSLHIRGRRG</sequence>
<protein>
    <recommendedName>
        <fullName evidence="1">RNHCP domain-containing protein</fullName>
    </recommendedName>
</protein>
<dbReference type="EMBL" id="LPVJ01000031">
    <property type="protein sequence ID" value="KUO95885.1"/>
    <property type="molecule type" value="Genomic_DNA"/>
</dbReference>
<evidence type="ECO:0000313" key="3">
    <source>
        <dbReference type="Proteomes" id="UP000053557"/>
    </source>
</evidence>
<name>A0A124IW02_9BACL</name>
<comment type="caution">
    <text evidence="2">The sequence shown here is derived from an EMBL/GenBank/DDBJ whole genome shotgun (WGS) entry which is preliminary data.</text>
</comment>
<dbReference type="Proteomes" id="UP000053557">
    <property type="component" value="Unassembled WGS sequence"/>
</dbReference>
<dbReference type="AlphaFoldDB" id="A0A124IW02"/>
<feature type="domain" description="RNHCP" evidence="1">
    <location>
        <begin position="12"/>
        <end position="94"/>
    </location>
</feature>
<dbReference type="InterPro" id="IPR024439">
    <property type="entry name" value="RNHCP"/>
</dbReference>